<dbReference type="PROSITE" id="PS50943">
    <property type="entry name" value="HTH_CROC1"/>
    <property type="match status" value="1"/>
</dbReference>
<keyword evidence="3" id="KW-0804">Transcription</keyword>
<dbReference type="Pfam" id="PF01381">
    <property type="entry name" value="HTH_3"/>
    <property type="match status" value="1"/>
</dbReference>
<evidence type="ECO:0000313" key="5">
    <source>
        <dbReference type="EMBL" id="ONU79778.1"/>
    </source>
</evidence>
<dbReference type="PANTHER" id="PTHR46797:SF23">
    <property type="entry name" value="HTH-TYPE TRANSCRIPTIONAL REGULATOR SUTR"/>
    <property type="match status" value="1"/>
</dbReference>
<dbReference type="InterPro" id="IPR010982">
    <property type="entry name" value="Lambda_DNA-bd_dom_sf"/>
</dbReference>
<dbReference type="InterPro" id="IPR001387">
    <property type="entry name" value="Cro/C1-type_HTH"/>
</dbReference>
<keyword evidence="2" id="KW-0238">DNA-binding</keyword>
<evidence type="ECO:0000313" key="6">
    <source>
        <dbReference type="Proteomes" id="UP000188543"/>
    </source>
</evidence>
<dbReference type="SMART" id="SM00530">
    <property type="entry name" value="HTH_XRE"/>
    <property type="match status" value="1"/>
</dbReference>
<dbReference type="GO" id="GO:0003677">
    <property type="term" value="F:DNA binding"/>
    <property type="evidence" value="ECO:0007669"/>
    <property type="project" value="UniProtKB-KW"/>
</dbReference>
<dbReference type="PANTHER" id="PTHR46797">
    <property type="entry name" value="HTH-TYPE TRANSCRIPTIONAL REGULATOR"/>
    <property type="match status" value="1"/>
</dbReference>
<dbReference type="EMBL" id="MUTJ01000082">
    <property type="protein sequence ID" value="ONU79778.1"/>
    <property type="molecule type" value="Genomic_DNA"/>
</dbReference>
<gene>
    <name evidence="5" type="ORF">A8E72_26475</name>
</gene>
<comment type="caution">
    <text evidence="5">The sequence shown here is derived from an EMBL/GenBank/DDBJ whole genome shotgun (WGS) entry which is preliminary data.</text>
</comment>
<keyword evidence="1" id="KW-0805">Transcription regulation</keyword>
<feature type="domain" description="HTH cro/C1-type" evidence="4">
    <location>
        <begin position="21"/>
        <end position="75"/>
    </location>
</feature>
<dbReference type="SUPFAM" id="SSF47413">
    <property type="entry name" value="lambda repressor-like DNA-binding domains"/>
    <property type="match status" value="1"/>
</dbReference>
<dbReference type="OrthoDB" id="1097442at2"/>
<evidence type="ECO:0000256" key="3">
    <source>
        <dbReference type="ARBA" id="ARBA00023163"/>
    </source>
</evidence>
<evidence type="ECO:0000256" key="2">
    <source>
        <dbReference type="ARBA" id="ARBA00023125"/>
    </source>
</evidence>
<sequence length="81" mass="8870">MERVSGRNDADAHLKALGRSIRARREILEISQESLAHLAQIDRSHMGKIERGERNVTLLNLVKIAGALACKPSDLLQSAGL</sequence>
<dbReference type="Proteomes" id="UP000188543">
    <property type="component" value="Unassembled WGS sequence"/>
</dbReference>
<accession>A0A1V2VXH4</accession>
<dbReference type="InterPro" id="IPR050807">
    <property type="entry name" value="TransReg_Diox_bact_type"/>
</dbReference>
<organism evidence="5 6">
    <name type="scientific">Burkholderia cenocepacia</name>
    <dbReference type="NCBI Taxonomy" id="95486"/>
    <lineage>
        <taxon>Bacteria</taxon>
        <taxon>Pseudomonadati</taxon>
        <taxon>Pseudomonadota</taxon>
        <taxon>Betaproteobacteria</taxon>
        <taxon>Burkholderiales</taxon>
        <taxon>Burkholderiaceae</taxon>
        <taxon>Burkholderia</taxon>
        <taxon>Burkholderia cepacia complex</taxon>
    </lineage>
</organism>
<dbReference type="GO" id="GO:0003700">
    <property type="term" value="F:DNA-binding transcription factor activity"/>
    <property type="evidence" value="ECO:0007669"/>
    <property type="project" value="TreeGrafter"/>
</dbReference>
<dbReference type="RefSeq" id="WP_069746977.1">
    <property type="nucleotide sequence ID" value="NZ_CADETK010000007.1"/>
</dbReference>
<evidence type="ECO:0000256" key="1">
    <source>
        <dbReference type="ARBA" id="ARBA00023015"/>
    </source>
</evidence>
<dbReference type="AlphaFoldDB" id="A0A1V2VXH4"/>
<proteinExistence type="predicted"/>
<dbReference type="Gene3D" id="1.10.260.40">
    <property type="entry name" value="lambda repressor-like DNA-binding domains"/>
    <property type="match status" value="1"/>
</dbReference>
<dbReference type="GO" id="GO:0005829">
    <property type="term" value="C:cytosol"/>
    <property type="evidence" value="ECO:0007669"/>
    <property type="project" value="TreeGrafter"/>
</dbReference>
<name>A0A1V2VXH4_9BURK</name>
<dbReference type="CDD" id="cd00093">
    <property type="entry name" value="HTH_XRE"/>
    <property type="match status" value="1"/>
</dbReference>
<evidence type="ECO:0000259" key="4">
    <source>
        <dbReference type="PROSITE" id="PS50943"/>
    </source>
</evidence>
<reference evidence="5 6" key="1">
    <citation type="submission" date="2016-08" db="EMBL/GenBank/DDBJ databases">
        <authorList>
            <person name="Seilhamer J.J."/>
        </authorList>
    </citation>
    <scope>NUCLEOTIDE SEQUENCE [LARGE SCALE GENOMIC DNA]</scope>
    <source>
        <strain evidence="5 6">VC14762</strain>
    </source>
</reference>
<protein>
    <submittedName>
        <fullName evidence="5">Transcriptional regulator</fullName>
    </submittedName>
</protein>